<dbReference type="InterPro" id="IPR018109">
    <property type="entry name" value="Folylpolyglutamate_synth_CS"/>
</dbReference>
<evidence type="ECO:0000256" key="9">
    <source>
        <dbReference type="ARBA" id="ARBA00023306"/>
    </source>
</evidence>
<evidence type="ECO:0000259" key="13">
    <source>
        <dbReference type="Pfam" id="PF01225"/>
    </source>
</evidence>
<keyword evidence="8 11" id="KW-0573">Peptidoglycan synthesis</keyword>
<dbReference type="InterPro" id="IPR000713">
    <property type="entry name" value="Mur_ligase_N"/>
</dbReference>
<proteinExistence type="inferred from homology"/>
<dbReference type="STRING" id="2518989.IMCC3088_1376"/>
<evidence type="ECO:0000313" key="16">
    <source>
        <dbReference type="EMBL" id="EGG29739.1"/>
    </source>
</evidence>
<evidence type="ECO:0000256" key="5">
    <source>
        <dbReference type="ARBA" id="ARBA00022741"/>
    </source>
</evidence>
<dbReference type="eggNOG" id="COG0769">
    <property type="taxonomic scope" value="Bacteria"/>
</dbReference>
<feature type="binding site" evidence="11">
    <location>
        <position position="31"/>
    </location>
    <ligand>
        <name>UDP-N-acetyl-alpha-D-muramoyl-L-alanyl-D-glutamate</name>
        <dbReference type="ChEBI" id="CHEBI:83900"/>
    </ligand>
</feature>
<evidence type="ECO:0000256" key="3">
    <source>
        <dbReference type="ARBA" id="ARBA00022598"/>
    </source>
</evidence>
<keyword evidence="4 11" id="KW-0132">Cell division</keyword>
<dbReference type="InterPro" id="IPR013221">
    <property type="entry name" value="Mur_ligase_cen"/>
</dbReference>
<dbReference type="InterPro" id="IPR036615">
    <property type="entry name" value="Mur_ligase_C_dom_sf"/>
</dbReference>
<evidence type="ECO:0000256" key="7">
    <source>
        <dbReference type="ARBA" id="ARBA00022960"/>
    </source>
</evidence>
<feature type="domain" description="Mur ligase central" evidence="15">
    <location>
        <begin position="109"/>
        <end position="310"/>
    </location>
</feature>
<dbReference type="SUPFAM" id="SSF53623">
    <property type="entry name" value="MurD-like peptide ligases, catalytic domain"/>
    <property type="match status" value="1"/>
</dbReference>
<keyword evidence="5 11" id="KW-0547">Nucleotide-binding</keyword>
<dbReference type="GO" id="GO:0004326">
    <property type="term" value="F:tetrahydrofolylpolyglutamate synthase activity"/>
    <property type="evidence" value="ECO:0007669"/>
    <property type="project" value="InterPro"/>
</dbReference>
<feature type="binding site" evidence="11">
    <location>
        <position position="180"/>
    </location>
    <ligand>
        <name>UDP-N-acetyl-alpha-D-muramoyl-L-alanyl-D-glutamate</name>
        <dbReference type="ChEBI" id="CHEBI:83900"/>
    </ligand>
</feature>
<feature type="binding site" evidence="11">
    <location>
        <position position="459"/>
    </location>
    <ligand>
        <name>meso-2,6-diaminopimelate</name>
        <dbReference type="ChEBI" id="CHEBI:57791"/>
    </ligand>
</feature>
<dbReference type="SUPFAM" id="SSF53244">
    <property type="entry name" value="MurD-like peptide ligases, peptide-binding domain"/>
    <property type="match status" value="1"/>
</dbReference>
<dbReference type="NCBIfam" id="TIGR01085">
    <property type="entry name" value="murE"/>
    <property type="match status" value="1"/>
</dbReference>
<evidence type="ECO:0000256" key="11">
    <source>
        <dbReference type="HAMAP-Rule" id="MF_00208"/>
    </source>
</evidence>
<comment type="similarity">
    <text evidence="1 11">Belongs to the MurCDEF family. MurE subfamily.</text>
</comment>
<evidence type="ECO:0000259" key="15">
    <source>
        <dbReference type="Pfam" id="PF08245"/>
    </source>
</evidence>
<dbReference type="EC" id="6.3.2.13" evidence="11"/>
<gene>
    <name evidence="11" type="primary">murE</name>
    <name evidence="16" type="ORF">IMCC3088_1376</name>
</gene>
<comment type="pathway">
    <text evidence="11 12">Cell wall biogenesis; peptidoglycan biosynthesis.</text>
</comment>
<dbReference type="GO" id="GO:0051301">
    <property type="term" value="P:cell division"/>
    <property type="evidence" value="ECO:0007669"/>
    <property type="project" value="UniProtKB-KW"/>
</dbReference>
<keyword evidence="7 11" id="KW-0133">Cell shape</keyword>
<sequence length="487" mass="51993">MAERVVMLSELCADLGYCVRDAKITGIVTDSRAASLGSLFIAVPGHTHRGVDFVSDAVARGASGIIADEEMNLPDHIGLVVVSDVRAISGIVAMRFFETDKQELRTLAVTGTNGKTSTVQLLAQLLGELDQAAATVGTLGFQLPTGFSPSSNTTPDVVEIHRFLASAAAQNVRWAALEASSHGLVQHRLTGLNITTAAITNITQDHLDYHGTMTEYIAAKAQILALSGLRAVVLDLDNPEVRALRPQVPANVQVLGFTLGEVADADAVVVAQYDADGTTATVRLDGFEYRLRLPLVGEFYLRNTLTALFMLRAEGLRFEDLVAAAGRLRGVPGRLERVGLDSDVAVYVDYAHTPDAIARVLQVLRPTVKNDLWVVFGCGGDRDKSKRPLMGRAAAEGADWVVLTSDNPRAEDPSKILDDIQVGCAHARLVIEDRAVAIESAIMAASPGDTLVIAGKGHETEQIIGDVAFPFSDREVAQAALNLRKCA</sequence>
<dbReference type="HAMAP" id="MF_00208">
    <property type="entry name" value="MurE"/>
    <property type="match status" value="1"/>
</dbReference>
<comment type="PTM">
    <text evidence="11">Carboxylation is probably crucial for Mg(2+) binding and, consequently, for the gamma-phosphate positioning of ATP.</text>
</comment>
<reference evidence="16 17" key="1">
    <citation type="journal article" date="2011" name="J. Bacteriol.">
        <title>Genome sequence of strain IMCC3088, a proteorhodopsin-containing marine bacterium belonging to the OM60/NOR5 clade.</title>
        <authorList>
            <person name="Jang Y."/>
            <person name="Oh H.M."/>
            <person name="Kang I."/>
            <person name="Lee K."/>
            <person name="Yang S.J."/>
            <person name="Cho J.C."/>
        </authorList>
    </citation>
    <scope>NUCLEOTIDE SEQUENCE [LARGE SCALE GENOMIC DNA]</scope>
    <source>
        <strain evidence="16 17">IMCC3088</strain>
    </source>
</reference>
<dbReference type="AlphaFoldDB" id="F3L1N6"/>
<keyword evidence="9 11" id="KW-0131">Cell cycle</keyword>
<comment type="caution">
    <text evidence="16">The sequence shown here is derived from an EMBL/GenBank/DDBJ whole genome shotgun (WGS) entry which is preliminary data.</text>
</comment>
<dbReference type="Pfam" id="PF01225">
    <property type="entry name" value="Mur_ligase"/>
    <property type="match status" value="1"/>
</dbReference>
<feature type="binding site" evidence="11">
    <location>
        <position position="186"/>
    </location>
    <ligand>
        <name>UDP-N-acetyl-alpha-D-muramoyl-L-alanyl-D-glutamate</name>
        <dbReference type="ChEBI" id="CHEBI:83900"/>
    </ligand>
</feature>
<dbReference type="InterPro" id="IPR004101">
    <property type="entry name" value="Mur_ligase_C"/>
</dbReference>
<evidence type="ECO:0000256" key="6">
    <source>
        <dbReference type="ARBA" id="ARBA00022840"/>
    </source>
</evidence>
<feature type="domain" description="Mur ligase C-terminal" evidence="14">
    <location>
        <begin position="333"/>
        <end position="457"/>
    </location>
</feature>
<dbReference type="GO" id="GO:0005524">
    <property type="term" value="F:ATP binding"/>
    <property type="evidence" value="ECO:0007669"/>
    <property type="project" value="UniProtKB-UniRule"/>
</dbReference>
<dbReference type="PROSITE" id="PS01011">
    <property type="entry name" value="FOLYLPOLYGLU_SYNT_1"/>
    <property type="match status" value="1"/>
</dbReference>
<dbReference type="GO" id="GO:0000287">
    <property type="term" value="F:magnesium ion binding"/>
    <property type="evidence" value="ECO:0007669"/>
    <property type="project" value="UniProtKB-UniRule"/>
</dbReference>
<dbReference type="GO" id="GO:0008765">
    <property type="term" value="F:UDP-N-acetylmuramoylalanyl-D-glutamate-2,6-diaminopimelate ligase activity"/>
    <property type="evidence" value="ECO:0007669"/>
    <property type="project" value="UniProtKB-UniRule"/>
</dbReference>
<dbReference type="GO" id="GO:0008360">
    <property type="term" value="P:regulation of cell shape"/>
    <property type="evidence" value="ECO:0007669"/>
    <property type="project" value="UniProtKB-KW"/>
</dbReference>
<evidence type="ECO:0000256" key="2">
    <source>
        <dbReference type="ARBA" id="ARBA00022490"/>
    </source>
</evidence>
<dbReference type="Pfam" id="PF08245">
    <property type="entry name" value="Mur_ligase_M"/>
    <property type="match status" value="1"/>
</dbReference>
<feature type="modified residue" description="N6-carboxylysine" evidence="11">
    <location>
        <position position="220"/>
    </location>
</feature>
<accession>F3L1N6</accession>
<keyword evidence="10 11" id="KW-0961">Cell wall biogenesis/degradation</keyword>
<keyword evidence="11" id="KW-0460">Magnesium</keyword>
<dbReference type="PANTHER" id="PTHR23135">
    <property type="entry name" value="MUR LIGASE FAMILY MEMBER"/>
    <property type="match status" value="1"/>
</dbReference>
<dbReference type="Gene3D" id="3.90.190.20">
    <property type="entry name" value="Mur ligase, C-terminal domain"/>
    <property type="match status" value="1"/>
</dbReference>
<dbReference type="NCBIfam" id="NF001126">
    <property type="entry name" value="PRK00139.1-4"/>
    <property type="match status" value="1"/>
</dbReference>
<dbReference type="OrthoDB" id="9800958at2"/>
<evidence type="ECO:0000256" key="4">
    <source>
        <dbReference type="ARBA" id="ARBA00022618"/>
    </source>
</evidence>
<dbReference type="EMBL" id="AEIG01000034">
    <property type="protein sequence ID" value="EGG29739.1"/>
    <property type="molecule type" value="Genomic_DNA"/>
</dbReference>
<dbReference type="Proteomes" id="UP000005615">
    <property type="component" value="Unassembled WGS sequence"/>
</dbReference>
<evidence type="ECO:0000259" key="14">
    <source>
        <dbReference type="Pfam" id="PF02875"/>
    </source>
</evidence>
<comment type="caution">
    <text evidence="11">Lacks conserved residue(s) required for the propagation of feature annotation.</text>
</comment>
<dbReference type="InterPro" id="IPR036565">
    <property type="entry name" value="Mur-like_cat_sf"/>
</dbReference>
<dbReference type="NCBIfam" id="NF001124">
    <property type="entry name" value="PRK00139.1-2"/>
    <property type="match status" value="1"/>
</dbReference>
<comment type="function">
    <text evidence="11">Catalyzes the addition of meso-diaminopimelic acid to the nucleotide precursor UDP-N-acetylmuramoyl-L-alanyl-D-glutamate (UMAG) in the biosynthesis of bacterial cell-wall peptidoglycan.</text>
</comment>
<keyword evidence="17" id="KW-1185">Reference proteome</keyword>
<comment type="subcellular location">
    <subcellularLocation>
        <location evidence="11 12">Cytoplasm</location>
    </subcellularLocation>
</comment>
<dbReference type="GO" id="GO:0005737">
    <property type="term" value="C:cytoplasm"/>
    <property type="evidence" value="ECO:0007669"/>
    <property type="project" value="UniProtKB-SubCell"/>
</dbReference>
<dbReference type="RefSeq" id="WP_009575671.1">
    <property type="nucleotide sequence ID" value="NZ_AEIG01000034.1"/>
</dbReference>
<dbReference type="PANTHER" id="PTHR23135:SF4">
    <property type="entry name" value="UDP-N-ACETYLMURAMOYL-L-ALANYL-D-GLUTAMATE--2,6-DIAMINOPIMELATE LIGASE MURE HOMOLOG, CHLOROPLASTIC"/>
    <property type="match status" value="1"/>
</dbReference>
<dbReference type="UniPathway" id="UPA00219"/>
<dbReference type="InterPro" id="IPR005761">
    <property type="entry name" value="UDP-N-AcMur-Glu-dNH2Pim_ligase"/>
</dbReference>
<feature type="short sequence motif" description="Meso-diaminopimelate recognition motif" evidence="11">
    <location>
        <begin position="406"/>
        <end position="409"/>
    </location>
</feature>
<keyword evidence="3 11" id="KW-0436">Ligase</keyword>
<dbReference type="SUPFAM" id="SSF63418">
    <property type="entry name" value="MurE/MurF N-terminal domain"/>
    <property type="match status" value="1"/>
</dbReference>
<evidence type="ECO:0000256" key="10">
    <source>
        <dbReference type="ARBA" id="ARBA00023316"/>
    </source>
</evidence>
<feature type="binding site" evidence="11">
    <location>
        <begin position="111"/>
        <end position="117"/>
    </location>
    <ligand>
        <name>ATP</name>
        <dbReference type="ChEBI" id="CHEBI:30616"/>
    </ligand>
</feature>
<dbReference type="GO" id="GO:0009252">
    <property type="term" value="P:peptidoglycan biosynthetic process"/>
    <property type="evidence" value="ECO:0007669"/>
    <property type="project" value="UniProtKB-UniRule"/>
</dbReference>
<dbReference type="GO" id="GO:0071555">
    <property type="term" value="P:cell wall organization"/>
    <property type="evidence" value="ECO:0007669"/>
    <property type="project" value="UniProtKB-KW"/>
</dbReference>
<feature type="binding site" evidence="11">
    <location>
        <position position="152"/>
    </location>
    <ligand>
        <name>UDP-N-acetyl-alpha-D-muramoyl-L-alanyl-D-glutamate</name>
        <dbReference type="ChEBI" id="CHEBI:83900"/>
    </ligand>
</feature>
<feature type="binding site" evidence="11">
    <location>
        <position position="188"/>
    </location>
    <ligand>
        <name>UDP-N-acetyl-alpha-D-muramoyl-L-alanyl-D-glutamate</name>
        <dbReference type="ChEBI" id="CHEBI:83900"/>
    </ligand>
</feature>
<feature type="binding site" evidence="11">
    <location>
        <begin position="153"/>
        <end position="154"/>
    </location>
    <ligand>
        <name>UDP-N-acetyl-alpha-D-muramoyl-L-alanyl-D-glutamate</name>
        <dbReference type="ChEBI" id="CHEBI:83900"/>
    </ligand>
</feature>
<comment type="catalytic activity">
    <reaction evidence="11">
        <text>UDP-N-acetyl-alpha-D-muramoyl-L-alanyl-D-glutamate + meso-2,6-diaminopimelate + ATP = UDP-N-acetyl-alpha-D-muramoyl-L-alanyl-gamma-D-glutamyl-meso-2,6-diaminopimelate + ADP + phosphate + H(+)</text>
        <dbReference type="Rhea" id="RHEA:23676"/>
        <dbReference type="ChEBI" id="CHEBI:15378"/>
        <dbReference type="ChEBI" id="CHEBI:30616"/>
        <dbReference type="ChEBI" id="CHEBI:43474"/>
        <dbReference type="ChEBI" id="CHEBI:57791"/>
        <dbReference type="ChEBI" id="CHEBI:83900"/>
        <dbReference type="ChEBI" id="CHEBI:83905"/>
        <dbReference type="ChEBI" id="CHEBI:456216"/>
        <dbReference type="EC" id="6.3.2.13"/>
    </reaction>
</comment>
<feature type="binding site" evidence="11">
    <location>
        <begin position="406"/>
        <end position="409"/>
    </location>
    <ligand>
        <name>meso-2,6-diaminopimelate</name>
        <dbReference type="ChEBI" id="CHEBI:57791"/>
    </ligand>
</feature>
<keyword evidence="6 11" id="KW-0067">ATP-binding</keyword>
<dbReference type="Gene3D" id="3.40.1390.10">
    <property type="entry name" value="MurE/MurF, N-terminal domain"/>
    <property type="match status" value="1"/>
</dbReference>
<name>F3L1N6_9GAMM</name>
<feature type="binding site" evidence="11">
    <location>
        <position position="382"/>
    </location>
    <ligand>
        <name>meso-2,6-diaminopimelate</name>
        <dbReference type="ChEBI" id="CHEBI:57791"/>
    </ligand>
</feature>
<organism evidence="16 17">
    <name type="scientific">Aequoribacter fuscus</name>
    <dbReference type="NCBI Taxonomy" id="2518989"/>
    <lineage>
        <taxon>Bacteria</taxon>
        <taxon>Pseudomonadati</taxon>
        <taxon>Pseudomonadota</taxon>
        <taxon>Gammaproteobacteria</taxon>
        <taxon>Cellvibrionales</taxon>
        <taxon>Halieaceae</taxon>
        <taxon>Aequoribacter</taxon>
    </lineage>
</organism>
<protein>
    <recommendedName>
        <fullName evidence="11">UDP-N-acetylmuramoyl-L-alanyl-D-glutamate--2,6-diaminopimelate ligase</fullName>
        <ecNumber evidence="11">6.3.2.13</ecNumber>
    </recommendedName>
    <alternativeName>
        <fullName evidence="11">Meso-A2pm-adding enzyme</fullName>
    </alternativeName>
    <alternativeName>
        <fullName evidence="11">Meso-diaminopimelate-adding enzyme</fullName>
    </alternativeName>
    <alternativeName>
        <fullName evidence="11">UDP-MurNAc-L-Ala-D-Glu:meso-diaminopimelate ligase</fullName>
    </alternativeName>
    <alternativeName>
        <fullName evidence="11">UDP-MurNAc-tripeptide synthetase</fullName>
    </alternativeName>
    <alternativeName>
        <fullName evidence="11">UDP-N-acetylmuramyl-tripeptide synthetase</fullName>
    </alternativeName>
</protein>
<dbReference type="Pfam" id="PF02875">
    <property type="entry name" value="Mur_ligase_C"/>
    <property type="match status" value="1"/>
</dbReference>
<evidence type="ECO:0000256" key="8">
    <source>
        <dbReference type="ARBA" id="ARBA00022984"/>
    </source>
</evidence>
<feature type="domain" description="Mur ligase N-terminal catalytic" evidence="13">
    <location>
        <begin position="23"/>
        <end position="83"/>
    </location>
</feature>
<evidence type="ECO:0000256" key="1">
    <source>
        <dbReference type="ARBA" id="ARBA00005898"/>
    </source>
</evidence>
<evidence type="ECO:0000256" key="12">
    <source>
        <dbReference type="RuleBase" id="RU004135"/>
    </source>
</evidence>
<evidence type="ECO:0000313" key="17">
    <source>
        <dbReference type="Proteomes" id="UP000005615"/>
    </source>
</evidence>
<comment type="cofactor">
    <cofactor evidence="11">
        <name>Mg(2+)</name>
        <dbReference type="ChEBI" id="CHEBI:18420"/>
    </cofactor>
</comment>
<keyword evidence="2 11" id="KW-0963">Cytoplasm</keyword>
<dbReference type="InterPro" id="IPR035911">
    <property type="entry name" value="MurE/MurF_N"/>
</dbReference>
<feature type="binding site" evidence="11">
    <location>
        <position position="455"/>
    </location>
    <ligand>
        <name>meso-2,6-diaminopimelate</name>
        <dbReference type="ChEBI" id="CHEBI:57791"/>
    </ligand>
</feature>
<dbReference type="Gene3D" id="3.40.1190.10">
    <property type="entry name" value="Mur-like, catalytic domain"/>
    <property type="match status" value="1"/>
</dbReference>